<dbReference type="InterPro" id="IPR019999">
    <property type="entry name" value="Anth_synth_I-like"/>
</dbReference>
<dbReference type="EC" id="4.1.3.27" evidence="1"/>
<keyword evidence="2" id="KW-0315">Glutamine amidotransferase</keyword>
<comment type="catalytic activity">
    <reaction evidence="4">
        <text>chorismate + L-glutamine = anthranilate + pyruvate + L-glutamate + H(+)</text>
        <dbReference type="Rhea" id="RHEA:21732"/>
        <dbReference type="ChEBI" id="CHEBI:15361"/>
        <dbReference type="ChEBI" id="CHEBI:15378"/>
        <dbReference type="ChEBI" id="CHEBI:16567"/>
        <dbReference type="ChEBI" id="CHEBI:29748"/>
        <dbReference type="ChEBI" id="CHEBI:29985"/>
        <dbReference type="ChEBI" id="CHEBI:58359"/>
        <dbReference type="EC" id="4.1.3.27"/>
    </reaction>
</comment>
<evidence type="ECO:0000256" key="3">
    <source>
        <dbReference type="ARBA" id="ARBA00023239"/>
    </source>
</evidence>
<evidence type="ECO:0000259" key="6">
    <source>
        <dbReference type="Pfam" id="PF00117"/>
    </source>
</evidence>
<dbReference type="Proteomes" id="UP000598217">
    <property type="component" value="Unassembled WGS sequence"/>
</dbReference>
<dbReference type="PRINTS" id="PR00096">
    <property type="entry name" value="GATASE"/>
</dbReference>
<dbReference type="Pfam" id="PF00117">
    <property type="entry name" value="GATase"/>
    <property type="match status" value="1"/>
</dbReference>
<organism evidence="8 9">
    <name type="scientific">Nocardiopsis terrae</name>
    <dbReference type="NCBI Taxonomy" id="372655"/>
    <lineage>
        <taxon>Bacteria</taxon>
        <taxon>Bacillati</taxon>
        <taxon>Actinomycetota</taxon>
        <taxon>Actinomycetes</taxon>
        <taxon>Streptosporangiales</taxon>
        <taxon>Nocardiopsidaceae</taxon>
        <taxon>Nocardiopsis</taxon>
    </lineage>
</organism>
<dbReference type="RefSeq" id="WP_191266885.1">
    <property type="nucleotide sequence ID" value="NZ_BMXJ01000001.1"/>
</dbReference>
<dbReference type="PANTHER" id="PTHR11236:SF49">
    <property type="entry name" value="ANTHRANILATE SYNTHASE COMPONENT 1"/>
    <property type="match status" value="1"/>
</dbReference>
<dbReference type="InterPro" id="IPR029062">
    <property type="entry name" value="Class_I_gatase-like"/>
</dbReference>
<feature type="domain" description="Glutamine amidotransferase" evidence="6">
    <location>
        <begin position="455"/>
        <end position="631"/>
    </location>
</feature>
<dbReference type="EMBL" id="JADBDY010000001">
    <property type="protein sequence ID" value="MBE1460252.1"/>
    <property type="molecule type" value="Genomic_DNA"/>
</dbReference>
<evidence type="ECO:0000256" key="2">
    <source>
        <dbReference type="ARBA" id="ARBA00022962"/>
    </source>
</evidence>
<keyword evidence="8" id="KW-0808">Transferase</keyword>
<feature type="domain" description="Chorismate-utilising enzyme C-terminal" evidence="7">
    <location>
        <begin position="139"/>
        <end position="397"/>
    </location>
</feature>
<keyword evidence="8" id="KW-0032">Aminotransferase</keyword>
<dbReference type="SUPFAM" id="SSF56322">
    <property type="entry name" value="ADC synthase"/>
    <property type="match status" value="1"/>
</dbReference>
<feature type="compositionally biased region" description="Pro residues" evidence="5">
    <location>
        <begin position="1"/>
        <end position="11"/>
    </location>
</feature>
<dbReference type="InterPro" id="IPR015890">
    <property type="entry name" value="Chorismate_C"/>
</dbReference>
<accession>A0ABR9HMI8</accession>
<dbReference type="PRINTS" id="PR00097">
    <property type="entry name" value="ANTSNTHASEII"/>
</dbReference>
<reference evidence="8 9" key="1">
    <citation type="submission" date="2020-10" db="EMBL/GenBank/DDBJ databases">
        <title>Sequencing the genomes of 1000 actinobacteria strains.</title>
        <authorList>
            <person name="Klenk H.-P."/>
        </authorList>
    </citation>
    <scope>NUCLEOTIDE SEQUENCE [LARGE SCALE GENOMIC DNA]</scope>
    <source>
        <strain evidence="8 9">DSM 45157</strain>
    </source>
</reference>
<evidence type="ECO:0000259" key="7">
    <source>
        <dbReference type="Pfam" id="PF00425"/>
    </source>
</evidence>
<evidence type="ECO:0000256" key="5">
    <source>
        <dbReference type="SAM" id="MobiDB-lite"/>
    </source>
</evidence>
<sequence length="641" mass="69554">MSEPATRPPAGPGVKDLLGTVLGEDPPPFALLVRSGPNRADQLDVLVGEMSTVSRIADIPLPDTSSEGAPDGRSERHDVLALIPYRQITERGFDCNDDGSPLLVMTVTEQETVEAAQALTRIPRVPVELSDGRFDIGDDEYAETVRRVLKEVIGEGEGANFVIKRSFVADIGDYTPHTALSVFRRLLEVEAGAYWTFIVHTGSRTFVGATPERHVTLREGRATMNPISGTYRYPSSGPSLSGMVDFLGDQKETDELSMVLDEELKMMTRVCEPGVQVRGPQLKQMARLAHTEYFIEGRTVRGIPDILRETMFAPTVTGSPLENACRVIQSYESGGRGYYSGVAALIGRDGQGERTLDSSILIRTAEIDDGGRVSIGVGSTLVRHSDPVSEVAETRAKAAGLLSAMERDQGGDLGAHPQVREALRQRKESIADFWVAGGGGGDAVEFPGLKGLRTLIVDAEDTFTSMLSHQCDDLGMSVTLRSHDDIPAFDGYDLVVLGPGPGDPRDAGHPRMANLRAAVDSLLAQRRPFLAVCLSHQILSSRLGFELRRRPSPNQGVQKEIDFFGERRRVGFYNTFAAWSEADAVDIDGVGALQVCRDQESGEVHALRGDRFSSMQFHAESVLTRNGPHIIGSSAERTLSA</sequence>
<evidence type="ECO:0000256" key="4">
    <source>
        <dbReference type="ARBA" id="ARBA00047683"/>
    </source>
</evidence>
<evidence type="ECO:0000313" key="9">
    <source>
        <dbReference type="Proteomes" id="UP000598217"/>
    </source>
</evidence>
<gene>
    <name evidence="8" type="ORF">H4W79_004466</name>
</gene>
<comment type="caution">
    <text evidence="8">The sequence shown here is derived from an EMBL/GenBank/DDBJ whole genome shotgun (WGS) entry which is preliminary data.</text>
</comment>
<dbReference type="CDD" id="cd01743">
    <property type="entry name" value="GATase1_Anthranilate_Synthase"/>
    <property type="match status" value="1"/>
</dbReference>
<feature type="region of interest" description="Disordered" evidence="5">
    <location>
        <begin position="1"/>
        <end position="21"/>
    </location>
</feature>
<dbReference type="GO" id="GO:0008483">
    <property type="term" value="F:transaminase activity"/>
    <property type="evidence" value="ECO:0007669"/>
    <property type="project" value="UniProtKB-KW"/>
</dbReference>
<evidence type="ECO:0000256" key="1">
    <source>
        <dbReference type="ARBA" id="ARBA00012266"/>
    </source>
</evidence>
<proteinExistence type="predicted"/>
<evidence type="ECO:0000313" key="8">
    <source>
        <dbReference type="EMBL" id="MBE1460252.1"/>
    </source>
</evidence>
<protein>
    <recommendedName>
        <fullName evidence="1">anthranilate synthase</fullName>
        <ecNumber evidence="1">4.1.3.27</ecNumber>
    </recommendedName>
</protein>
<dbReference type="InterPro" id="IPR005801">
    <property type="entry name" value="ADC_synthase"/>
</dbReference>
<dbReference type="InterPro" id="IPR006221">
    <property type="entry name" value="TrpG/PapA_dom"/>
</dbReference>
<dbReference type="SUPFAM" id="SSF52317">
    <property type="entry name" value="Class I glutamine amidotransferase-like"/>
    <property type="match status" value="1"/>
</dbReference>
<dbReference type="PANTHER" id="PTHR11236">
    <property type="entry name" value="AMINOBENZOATE/ANTHRANILATE SYNTHASE"/>
    <property type="match status" value="1"/>
</dbReference>
<keyword evidence="9" id="KW-1185">Reference proteome</keyword>
<dbReference type="Pfam" id="PF00425">
    <property type="entry name" value="Chorismate_bind"/>
    <property type="match status" value="1"/>
</dbReference>
<dbReference type="Gene3D" id="3.60.120.10">
    <property type="entry name" value="Anthranilate synthase"/>
    <property type="match status" value="1"/>
</dbReference>
<name>A0ABR9HMI8_9ACTN</name>
<dbReference type="InterPro" id="IPR017926">
    <property type="entry name" value="GATASE"/>
</dbReference>
<dbReference type="PROSITE" id="PS51273">
    <property type="entry name" value="GATASE_TYPE_1"/>
    <property type="match status" value="1"/>
</dbReference>
<keyword evidence="3" id="KW-0456">Lyase</keyword>
<dbReference type="Gene3D" id="3.40.50.880">
    <property type="match status" value="1"/>
</dbReference>